<accession>A0A060T1F0</accession>
<dbReference type="SUPFAM" id="SSF55271">
    <property type="entry name" value="DNA repair protein MutS, domain I"/>
    <property type="match status" value="1"/>
</dbReference>
<dbReference type="PROSITE" id="PS00486">
    <property type="entry name" value="DNA_MISMATCH_REPAIR_2"/>
    <property type="match status" value="1"/>
</dbReference>
<evidence type="ECO:0000256" key="5">
    <source>
        <dbReference type="ARBA" id="ARBA00023125"/>
    </source>
</evidence>
<dbReference type="Pfam" id="PF05192">
    <property type="entry name" value="MutS_III"/>
    <property type="match status" value="1"/>
</dbReference>
<dbReference type="InterPro" id="IPR000432">
    <property type="entry name" value="DNA_mismatch_repair_MutS_C"/>
</dbReference>
<feature type="domain" description="DNA mismatch repair proteins mutS family" evidence="7">
    <location>
        <begin position="843"/>
        <end position="859"/>
    </location>
</feature>
<dbReference type="GO" id="GO:0030983">
    <property type="term" value="F:mismatched DNA binding"/>
    <property type="evidence" value="ECO:0007669"/>
    <property type="project" value="InterPro"/>
</dbReference>
<dbReference type="PANTHER" id="PTHR11361:SF34">
    <property type="entry name" value="DNA MISMATCH REPAIR PROTEIN MSH1, MITOCHONDRIAL"/>
    <property type="match status" value="1"/>
</dbReference>
<dbReference type="GO" id="GO:0140664">
    <property type="term" value="F:ATP-dependent DNA damage sensor activity"/>
    <property type="evidence" value="ECO:0007669"/>
    <property type="project" value="InterPro"/>
</dbReference>
<dbReference type="InterPro" id="IPR036187">
    <property type="entry name" value="DNA_mismatch_repair_MutS_sf"/>
</dbReference>
<dbReference type="Pfam" id="PF01624">
    <property type="entry name" value="MutS_I"/>
    <property type="match status" value="1"/>
</dbReference>
<dbReference type="InterPro" id="IPR016151">
    <property type="entry name" value="DNA_mismatch_repair_MutS_N"/>
</dbReference>
<reference evidence="8" key="1">
    <citation type="submission" date="2014-02" db="EMBL/GenBank/DDBJ databases">
        <authorList>
            <person name="Genoscope - CEA"/>
        </authorList>
    </citation>
    <scope>NUCLEOTIDE SEQUENCE</scope>
    <source>
        <strain evidence="8">LS3</strain>
    </source>
</reference>
<protein>
    <submittedName>
        <fullName evidence="8">ARAD1C16038p</fullName>
    </submittedName>
</protein>
<dbReference type="SMART" id="SM00534">
    <property type="entry name" value="MUTSac"/>
    <property type="match status" value="1"/>
</dbReference>
<dbReference type="SUPFAM" id="SSF52540">
    <property type="entry name" value="P-loop containing nucleoside triphosphate hydrolases"/>
    <property type="match status" value="1"/>
</dbReference>
<evidence type="ECO:0000256" key="4">
    <source>
        <dbReference type="ARBA" id="ARBA00022840"/>
    </source>
</evidence>
<keyword evidence="6" id="KW-0234">DNA repair</keyword>
<dbReference type="SMART" id="SM00533">
    <property type="entry name" value="MUTSd"/>
    <property type="match status" value="1"/>
</dbReference>
<dbReference type="NCBIfam" id="NF003810">
    <property type="entry name" value="PRK05399.1"/>
    <property type="match status" value="1"/>
</dbReference>
<dbReference type="GO" id="GO:0005524">
    <property type="term" value="F:ATP binding"/>
    <property type="evidence" value="ECO:0007669"/>
    <property type="project" value="UniProtKB-KW"/>
</dbReference>
<dbReference type="InterPro" id="IPR036678">
    <property type="entry name" value="MutS_con_dom_sf"/>
</dbReference>
<dbReference type="Gene3D" id="3.30.420.110">
    <property type="entry name" value="MutS, connector domain"/>
    <property type="match status" value="1"/>
</dbReference>
<sequence length="966" mass="109049">MLFSYLVCSPYHLASRARVPGAPDLKNPEPYQLPSTRMLGRAWSRYAVRSLRPLCRYRNPWPTLKRYQSVTKISYDDLGAFTPAEEAIPEVDTPEKVRKPSALYKMVQEVYQNHPDSVVLVQVGSFYELYYDQAISVASKLNIKLAKKSSVDGPIPMAGFPCYQLDRYLRMLVSELGYTVVLYDQFELGSTNGNKNIERRLSRIVTAGTLINESFVDSQRGNYLAAVVFTNAHLERNQPLEESPVAIAWLDLSVGEFQYQSTTLKDLTADLARIHPKELLLDSDIRRFSVESGQWFSDLAELKAYNISYQTFPDREEFSKYTSLLTDSTTASAEYKADLMGHKEFGAVAAIMSYVRENLPATDIKLNYPTELQSSKIMRMDSRSLDALEIFEGPSSTVRGTLFSTIRRTVTPSGQRLLGSWLAAPQTELNEINRRLQLVEYFLQNVVTRSRILQEIRNMEDCTRVLQKLTLRRADPMDLVSIANCINIINNISKIIRDDIKEYPSSYLAQFEDILEQHIDGPKRLAKNIQKCIDTDALITMEENSDGNVEQPQKPQKVVSIDAEMEKRVIKRNASVELDRLYEDYETFAEKRQELQRSLAQKQKPGVQVSLRWSPKLLYHVHAKLLKAASMDDIQVEGTVLSQTKNSRCIQYPEWSSMGTNRESLLDRKQAIETKILNRLQQYAIKYEADIRRCCEVVDELDVLISFATLANERNLVRPTVKEEPGIIIKNGRHMSVEEGLRIKGFDFVGNDCLLSNDDNSSSVWVITGPNMGGKSTFIRQVAIICILAQIGCFVPAQSAEIGVVDKVFCRIGAADDLYRDRSTFMVEMLETSTILRNATPNSLAILDEVGRGTSGQDGLAIAYAVILHLCKTNQCHALFATHFGRELSNLLSANGHDGLVEYYHTDLVDEPADAVKQFYFNYKLSKGICKDSNGLKIAALAGFPQPVLETAEEALETLRSVGNEK</sequence>
<dbReference type="InterPro" id="IPR017261">
    <property type="entry name" value="DNA_mismatch_repair_MutS/MSH"/>
</dbReference>
<dbReference type="Pfam" id="PF00488">
    <property type="entry name" value="MutS_V"/>
    <property type="match status" value="1"/>
</dbReference>
<dbReference type="AlphaFoldDB" id="A0A060T1F0"/>
<dbReference type="SUPFAM" id="SSF48334">
    <property type="entry name" value="DNA repair protein MutS, domain III"/>
    <property type="match status" value="1"/>
</dbReference>
<reference evidence="8" key="2">
    <citation type="submission" date="2014-06" db="EMBL/GenBank/DDBJ databases">
        <title>The complete genome of Blastobotrys (Arxula) adeninivorans LS3 - a yeast of biotechnological interest.</title>
        <authorList>
            <person name="Kunze G."/>
            <person name="Gaillardin C."/>
            <person name="Czernicka M."/>
            <person name="Durrens P."/>
            <person name="Martin T."/>
            <person name="Boer E."/>
            <person name="Gabaldon T."/>
            <person name="Cruz J."/>
            <person name="Talla E."/>
            <person name="Marck C."/>
            <person name="Goffeau A."/>
            <person name="Barbe V."/>
            <person name="Baret P."/>
            <person name="Baronian K."/>
            <person name="Beier S."/>
            <person name="Bleykasten C."/>
            <person name="Bode R."/>
            <person name="Casaregola S."/>
            <person name="Despons L."/>
            <person name="Fairhead C."/>
            <person name="Giersberg M."/>
            <person name="Gierski P."/>
            <person name="Hahnel U."/>
            <person name="Hartmann A."/>
            <person name="Jankowska D."/>
            <person name="Jubin C."/>
            <person name="Jung P."/>
            <person name="Lafontaine I."/>
            <person name="Leh-Louis V."/>
            <person name="Lemaire M."/>
            <person name="Marcet-Houben M."/>
            <person name="Mascher M."/>
            <person name="Morel G."/>
            <person name="Richard G.-F."/>
            <person name="Riechen J."/>
            <person name="Sacerdot C."/>
            <person name="Sarkar A."/>
            <person name="Savel G."/>
            <person name="Schacherer J."/>
            <person name="Sherman D."/>
            <person name="Straub M.-L."/>
            <person name="Stein N."/>
            <person name="Thierry A."/>
            <person name="Trautwein-Schult A."/>
            <person name="Westhof E."/>
            <person name="Worch S."/>
            <person name="Dujon B."/>
            <person name="Souciet J.-L."/>
            <person name="Wincker P."/>
            <person name="Scholz U."/>
            <person name="Neuveglise N."/>
        </authorList>
    </citation>
    <scope>NUCLEOTIDE SEQUENCE</scope>
    <source>
        <strain evidence="8">LS3</strain>
    </source>
</reference>
<evidence type="ECO:0000256" key="1">
    <source>
        <dbReference type="ARBA" id="ARBA00006271"/>
    </source>
</evidence>
<dbReference type="Gene3D" id="3.40.50.300">
    <property type="entry name" value="P-loop containing nucleotide triphosphate hydrolases"/>
    <property type="match status" value="1"/>
</dbReference>
<dbReference type="GO" id="GO:0005634">
    <property type="term" value="C:nucleus"/>
    <property type="evidence" value="ECO:0007669"/>
    <property type="project" value="TreeGrafter"/>
</dbReference>
<dbReference type="GO" id="GO:0006298">
    <property type="term" value="P:mismatch repair"/>
    <property type="evidence" value="ECO:0007669"/>
    <property type="project" value="InterPro"/>
</dbReference>
<dbReference type="PANTHER" id="PTHR11361">
    <property type="entry name" value="DNA MISMATCH REPAIR PROTEIN MUTS FAMILY MEMBER"/>
    <property type="match status" value="1"/>
</dbReference>
<dbReference type="Pfam" id="PF05188">
    <property type="entry name" value="MutS_II"/>
    <property type="match status" value="1"/>
</dbReference>
<organism evidence="8">
    <name type="scientific">Blastobotrys adeninivorans</name>
    <name type="common">Yeast</name>
    <name type="synonym">Arxula adeninivorans</name>
    <dbReference type="NCBI Taxonomy" id="409370"/>
    <lineage>
        <taxon>Eukaryota</taxon>
        <taxon>Fungi</taxon>
        <taxon>Dikarya</taxon>
        <taxon>Ascomycota</taxon>
        <taxon>Saccharomycotina</taxon>
        <taxon>Dipodascomycetes</taxon>
        <taxon>Dipodascales</taxon>
        <taxon>Trichomonascaceae</taxon>
        <taxon>Blastobotrys</taxon>
    </lineage>
</organism>
<dbReference type="InterPro" id="IPR007860">
    <property type="entry name" value="DNA_mmatch_repair_MutS_con_dom"/>
</dbReference>
<dbReference type="PhylomeDB" id="A0A060T1F0"/>
<keyword evidence="5" id="KW-0238">DNA-binding</keyword>
<keyword evidence="2" id="KW-0547">Nucleotide-binding</keyword>
<evidence type="ECO:0000313" key="8">
    <source>
        <dbReference type="EMBL" id="CDP34594.1"/>
    </source>
</evidence>
<evidence type="ECO:0000259" key="7">
    <source>
        <dbReference type="PROSITE" id="PS00486"/>
    </source>
</evidence>
<dbReference type="SUPFAM" id="SSF53150">
    <property type="entry name" value="DNA repair protein MutS, domain II"/>
    <property type="match status" value="1"/>
</dbReference>
<dbReference type="InterPro" id="IPR045076">
    <property type="entry name" value="MutS"/>
</dbReference>
<dbReference type="Gene3D" id="1.10.1420.10">
    <property type="match status" value="2"/>
</dbReference>
<dbReference type="GO" id="GO:0043504">
    <property type="term" value="P:mitochondrial DNA repair"/>
    <property type="evidence" value="ECO:0007669"/>
    <property type="project" value="TreeGrafter"/>
</dbReference>
<evidence type="ECO:0000256" key="6">
    <source>
        <dbReference type="ARBA" id="ARBA00023204"/>
    </source>
</evidence>
<gene>
    <name evidence="8" type="ORF">GNLVRS02_ARAD1C16038g</name>
</gene>
<proteinExistence type="inferred from homology"/>
<comment type="similarity">
    <text evidence="1">Belongs to the DNA mismatch repair MutS family.</text>
</comment>
<evidence type="ECO:0000256" key="3">
    <source>
        <dbReference type="ARBA" id="ARBA00022763"/>
    </source>
</evidence>
<dbReference type="Gene3D" id="3.40.1170.10">
    <property type="entry name" value="DNA repair protein MutS, domain I"/>
    <property type="match status" value="1"/>
</dbReference>
<dbReference type="InterPro" id="IPR007696">
    <property type="entry name" value="DNA_mismatch_repair_MutS_core"/>
</dbReference>
<evidence type="ECO:0000256" key="2">
    <source>
        <dbReference type="ARBA" id="ARBA00022741"/>
    </source>
</evidence>
<keyword evidence="4" id="KW-0067">ATP-binding</keyword>
<dbReference type="GO" id="GO:0005739">
    <property type="term" value="C:mitochondrion"/>
    <property type="evidence" value="ECO:0007669"/>
    <property type="project" value="TreeGrafter"/>
</dbReference>
<dbReference type="InterPro" id="IPR027417">
    <property type="entry name" value="P-loop_NTPase"/>
</dbReference>
<name>A0A060T1F0_BLAAD</name>
<dbReference type="EMBL" id="HG937693">
    <property type="protein sequence ID" value="CDP34594.1"/>
    <property type="molecule type" value="Genomic_DNA"/>
</dbReference>
<dbReference type="InterPro" id="IPR007695">
    <property type="entry name" value="DNA_mismatch_repair_MutS-lik_N"/>
</dbReference>
<dbReference type="PIRSF" id="PIRSF037677">
    <property type="entry name" value="DNA_mis_repair_Msh6"/>
    <property type="match status" value="1"/>
</dbReference>
<keyword evidence="3" id="KW-0227">DNA damage</keyword>